<dbReference type="CDD" id="cd19088">
    <property type="entry name" value="AKR_AKR13B1"/>
    <property type="match status" value="1"/>
</dbReference>
<evidence type="ECO:0000313" key="3">
    <source>
        <dbReference type="EMBL" id="MBB6034341.1"/>
    </source>
</evidence>
<organism evidence="3 4">
    <name type="scientific">Phytomonospora endophytica</name>
    <dbReference type="NCBI Taxonomy" id="714109"/>
    <lineage>
        <taxon>Bacteria</taxon>
        <taxon>Bacillati</taxon>
        <taxon>Actinomycetota</taxon>
        <taxon>Actinomycetes</taxon>
        <taxon>Micromonosporales</taxon>
        <taxon>Micromonosporaceae</taxon>
        <taxon>Phytomonospora</taxon>
    </lineage>
</organism>
<dbReference type="PANTHER" id="PTHR43364">
    <property type="entry name" value="NADH-SPECIFIC METHYLGLYOXAL REDUCTASE-RELATED"/>
    <property type="match status" value="1"/>
</dbReference>
<feature type="domain" description="NADP-dependent oxidoreductase" evidence="2">
    <location>
        <begin position="15"/>
        <end position="272"/>
    </location>
</feature>
<dbReference type="PANTHER" id="PTHR43364:SF4">
    <property type="entry name" value="NAD(P)-LINKED OXIDOREDUCTASE SUPERFAMILY PROTEIN"/>
    <property type="match status" value="1"/>
</dbReference>
<dbReference type="Pfam" id="PF00248">
    <property type="entry name" value="Aldo_ket_red"/>
    <property type="match status" value="1"/>
</dbReference>
<protein>
    <submittedName>
        <fullName evidence="3">Aryl-alcohol dehydrogenase-like predicted oxidoreductase</fullName>
    </submittedName>
</protein>
<name>A0A841FAQ3_9ACTN</name>
<dbReference type="InterPro" id="IPR023210">
    <property type="entry name" value="NADP_OxRdtase_dom"/>
</dbReference>
<keyword evidence="1" id="KW-0560">Oxidoreductase</keyword>
<evidence type="ECO:0000259" key="2">
    <source>
        <dbReference type="Pfam" id="PF00248"/>
    </source>
</evidence>
<keyword evidence="4" id="KW-1185">Reference proteome</keyword>
<dbReference type="Gene3D" id="3.20.20.100">
    <property type="entry name" value="NADP-dependent oxidoreductase domain"/>
    <property type="match status" value="1"/>
</dbReference>
<dbReference type="RefSeq" id="WP_184787203.1">
    <property type="nucleotide sequence ID" value="NZ_BONT01000045.1"/>
</dbReference>
<dbReference type="InterPro" id="IPR036812">
    <property type="entry name" value="NAD(P)_OxRdtase_dom_sf"/>
</dbReference>
<evidence type="ECO:0000313" key="4">
    <source>
        <dbReference type="Proteomes" id="UP000548476"/>
    </source>
</evidence>
<dbReference type="SUPFAM" id="SSF51430">
    <property type="entry name" value="NAD(P)-linked oxidoreductase"/>
    <property type="match status" value="1"/>
</dbReference>
<accession>A0A841FAQ3</accession>
<dbReference type="GO" id="GO:0016491">
    <property type="term" value="F:oxidoreductase activity"/>
    <property type="evidence" value="ECO:0007669"/>
    <property type="project" value="UniProtKB-KW"/>
</dbReference>
<dbReference type="InterPro" id="IPR050523">
    <property type="entry name" value="AKR_Detox_Biosynth"/>
</dbReference>
<comment type="caution">
    <text evidence="3">The sequence shown here is derived from an EMBL/GenBank/DDBJ whole genome shotgun (WGS) entry which is preliminary data.</text>
</comment>
<dbReference type="EMBL" id="JACHGT010000004">
    <property type="protein sequence ID" value="MBB6034341.1"/>
    <property type="molecule type" value="Genomic_DNA"/>
</dbReference>
<dbReference type="Proteomes" id="UP000548476">
    <property type="component" value="Unassembled WGS sequence"/>
</dbReference>
<proteinExistence type="predicted"/>
<evidence type="ECO:0000256" key="1">
    <source>
        <dbReference type="ARBA" id="ARBA00023002"/>
    </source>
</evidence>
<reference evidence="3 4" key="1">
    <citation type="submission" date="2020-08" db="EMBL/GenBank/DDBJ databases">
        <title>Genomic Encyclopedia of Type Strains, Phase IV (KMG-IV): sequencing the most valuable type-strain genomes for metagenomic binning, comparative biology and taxonomic classification.</title>
        <authorList>
            <person name="Goeker M."/>
        </authorList>
    </citation>
    <scope>NUCLEOTIDE SEQUENCE [LARGE SCALE GENOMIC DNA]</scope>
    <source>
        <strain evidence="3 4">YIM 65646</strain>
    </source>
</reference>
<dbReference type="AlphaFoldDB" id="A0A841FAQ3"/>
<gene>
    <name evidence="3" type="ORF">HNR73_002191</name>
</gene>
<sequence length="276" mass="29818">MTARTLDLAGHRATRMGFGAMRLPTEPGDTRAASIALLRRVVELGVTVVDTAHMYGWGANEELVAEALHPYPEGLLVTTKTGVERRPDLPDGAIYNGSERFLRAQVDEALRRLRAERIDLLQLHRIDPEIPVAEQAGTLRDLRDEGKIGHIGLSEVDVEQLTEARATVEIASVQNRYNVLDREHEAVLDACTAEGIAFLPWRPVAAGNTGAAAPIAEVAAELDATPTQVSLAWLLRHSPVMLPIPGTASPAHLAENVAAADLELSDEQYLRLSGVG</sequence>